<organism evidence="3 4">
    <name type="scientific">Petrocella atlantisensis</name>
    <dbReference type="NCBI Taxonomy" id="2173034"/>
    <lineage>
        <taxon>Bacteria</taxon>
        <taxon>Bacillati</taxon>
        <taxon>Bacillota</taxon>
        <taxon>Clostridia</taxon>
        <taxon>Lachnospirales</taxon>
        <taxon>Vallitaleaceae</taxon>
        <taxon>Petrocella</taxon>
    </lineage>
</organism>
<evidence type="ECO:0000313" key="3">
    <source>
        <dbReference type="EMBL" id="VDN48299.1"/>
    </source>
</evidence>
<dbReference type="InterPro" id="IPR011008">
    <property type="entry name" value="Dimeric_a/b-barrel"/>
</dbReference>
<dbReference type="PROSITE" id="PS51502">
    <property type="entry name" value="S_R_A_B_BARREL"/>
    <property type="match status" value="1"/>
</dbReference>
<gene>
    <name evidence="3" type="ORF">PATL70BA_2404</name>
</gene>
<dbReference type="EMBL" id="LR130778">
    <property type="protein sequence ID" value="VDN48299.1"/>
    <property type="molecule type" value="Genomic_DNA"/>
</dbReference>
<dbReference type="InterPro" id="IPR044662">
    <property type="entry name" value="HS1/DABB1-like"/>
</dbReference>
<evidence type="ECO:0000313" key="4">
    <source>
        <dbReference type="Proteomes" id="UP000279029"/>
    </source>
</evidence>
<keyword evidence="4" id="KW-1185">Reference proteome</keyword>
<reference evidence="3 4" key="1">
    <citation type="submission" date="2018-09" db="EMBL/GenBank/DDBJ databases">
        <authorList>
            <person name="Postec A."/>
        </authorList>
    </citation>
    <scope>NUCLEOTIDE SEQUENCE [LARGE SCALE GENOMIC DNA]</scope>
    <source>
        <strain evidence="3">70B-A</strain>
    </source>
</reference>
<comment type="subunit">
    <text evidence="1">Homodimer.</text>
</comment>
<protein>
    <submittedName>
        <fullName evidence="3">Stress responsive protein</fullName>
    </submittedName>
</protein>
<name>A0A3P7S8B9_9FIRM</name>
<evidence type="ECO:0000256" key="1">
    <source>
        <dbReference type="ARBA" id="ARBA00011738"/>
    </source>
</evidence>
<dbReference type="Proteomes" id="UP000279029">
    <property type="component" value="Chromosome"/>
</dbReference>
<dbReference type="PANTHER" id="PTHR33178">
    <property type="match status" value="1"/>
</dbReference>
<dbReference type="Pfam" id="PF07876">
    <property type="entry name" value="Dabb"/>
    <property type="match status" value="1"/>
</dbReference>
<dbReference type="RefSeq" id="WP_197715757.1">
    <property type="nucleotide sequence ID" value="NZ_LR130778.1"/>
</dbReference>
<dbReference type="KEGG" id="cbar:PATL70BA_2404"/>
<accession>A0A3P7S8B9</accession>
<dbReference type="SUPFAM" id="SSF54909">
    <property type="entry name" value="Dimeric alpha+beta barrel"/>
    <property type="match status" value="1"/>
</dbReference>
<dbReference type="SMART" id="SM00886">
    <property type="entry name" value="Dabb"/>
    <property type="match status" value="1"/>
</dbReference>
<evidence type="ECO:0000259" key="2">
    <source>
        <dbReference type="PROSITE" id="PS51502"/>
    </source>
</evidence>
<dbReference type="InterPro" id="IPR013097">
    <property type="entry name" value="Dabb"/>
</dbReference>
<feature type="domain" description="Stress-response A/B barrel" evidence="2">
    <location>
        <begin position="12"/>
        <end position="106"/>
    </location>
</feature>
<sequence length="108" mass="12781">MKTENDSKKTRLRHLVLFKFNEGIDISIIREIEKRFALLKHEITLVKDLEWGTNISKEGLSNGFTHCFMLSFEDEKDRDAYIIHPKHQMFVAFIKAYLDKACVVDYWA</sequence>
<proteinExistence type="predicted"/>
<dbReference type="AlphaFoldDB" id="A0A3P7S8B9"/>
<dbReference type="Gene3D" id="3.30.70.100">
    <property type="match status" value="1"/>
</dbReference>
<dbReference type="PANTHER" id="PTHR33178:SF10">
    <property type="entry name" value="STRESS-RESPONSE A_B BARREL DOMAIN-CONTAINING PROTEIN"/>
    <property type="match status" value="1"/>
</dbReference>